<evidence type="ECO:0000256" key="6">
    <source>
        <dbReference type="ARBA" id="ARBA00023163"/>
    </source>
</evidence>
<comment type="caution">
    <text evidence="9">The sequence shown here is derived from an EMBL/GenBank/DDBJ whole genome shotgun (WGS) entry which is preliminary data.</text>
</comment>
<dbReference type="PROSITE" id="PS50126">
    <property type="entry name" value="S1"/>
    <property type="match status" value="1"/>
</dbReference>
<dbReference type="GO" id="GO:0000166">
    <property type="term" value="F:nucleotide binding"/>
    <property type="evidence" value="ECO:0007669"/>
    <property type="project" value="InterPro"/>
</dbReference>
<evidence type="ECO:0000256" key="3">
    <source>
        <dbReference type="ARBA" id="ARBA00022814"/>
    </source>
</evidence>
<dbReference type="PANTHER" id="PTHR22648:SF0">
    <property type="entry name" value="TRANSCRIPTION TERMINATION_ANTITERMINATION PROTEIN NUSA"/>
    <property type="match status" value="1"/>
</dbReference>
<dbReference type="CDD" id="cd22529">
    <property type="entry name" value="KH-II_NusA_rpt2"/>
    <property type="match status" value="1"/>
</dbReference>
<dbReference type="SMART" id="SM00316">
    <property type="entry name" value="S1"/>
    <property type="match status" value="1"/>
</dbReference>
<keyword evidence="3 7" id="KW-0889">Transcription antitermination</keyword>
<dbReference type="Pfam" id="PF14520">
    <property type="entry name" value="HHH_5"/>
    <property type="match status" value="1"/>
</dbReference>
<comment type="subcellular location">
    <subcellularLocation>
        <location evidence="7">Cytoplasm</location>
    </subcellularLocation>
</comment>
<dbReference type="EMBL" id="RQIS01000005">
    <property type="protein sequence ID" value="RQH07530.1"/>
    <property type="molecule type" value="Genomic_DNA"/>
</dbReference>
<evidence type="ECO:0000256" key="2">
    <source>
        <dbReference type="ARBA" id="ARBA00022490"/>
    </source>
</evidence>
<dbReference type="AlphaFoldDB" id="A0A3N6PYQ0"/>
<dbReference type="InterPro" id="IPR013735">
    <property type="entry name" value="TF_NusA_N"/>
</dbReference>
<evidence type="ECO:0000313" key="10">
    <source>
        <dbReference type="Proteomes" id="UP000272778"/>
    </source>
</evidence>
<dbReference type="RefSeq" id="WP_124150724.1">
    <property type="nucleotide sequence ID" value="NZ_RQIS01000005.1"/>
</dbReference>
<evidence type="ECO:0000256" key="4">
    <source>
        <dbReference type="ARBA" id="ARBA00022884"/>
    </source>
</evidence>
<keyword evidence="2 7" id="KW-0963">Cytoplasm</keyword>
<dbReference type="InterPro" id="IPR010213">
    <property type="entry name" value="TF_NusA"/>
</dbReference>
<keyword evidence="4 7" id="KW-0694">RNA-binding</keyword>
<dbReference type="GO" id="GO:0006353">
    <property type="term" value="P:DNA-templated transcription termination"/>
    <property type="evidence" value="ECO:0007669"/>
    <property type="project" value="UniProtKB-UniRule"/>
</dbReference>
<dbReference type="Pfam" id="PF13184">
    <property type="entry name" value="KH_NusA_1st"/>
    <property type="match status" value="1"/>
</dbReference>
<comment type="function">
    <text evidence="7">Participates in both transcription termination and antitermination.</text>
</comment>
<comment type="similarity">
    <text evidence="7">Belongs to the NusA family.</text>
</comment>
<dbReference type="InterPro" id="IPR012340">
    <property type="entry name" value="NA-bd_OB-fold"/>
</dbReference>
<dbReference type="GO" id="GO:0005829">
    <property type="term" value="C:cytosol"/>
    <property type="evidence" value="ECO:0007669"/>
    <property type="project" value="TreeGrafter"/>
</dbReference>
<gene>
    <name evidence="7 9" type="primary">nusA</name>
    <name evidence="9" type="ORF">D1Y85_09140</name>
</gene>
<dbReference type="PROSITE" id="PS50084">
    <property type="entry name" value="KH_TYPE_1"/>
    <property type="match status" value="1"/>
</dbReference>
<dbReference type="InterPro" id="IPR030842">
    <property type="entry name" value="TF_NusA_bacterial"/>
</dbReference>
<dbReference type="InterPro" id="IPR003029">
    <property type="entry name" value="S1_domain"/>
</dbReference>
<dbReference type="Pfam" id="PF26594">
    <property type="entry name" value="KH_NusA_2nd"/>
    <property type="match status" value="1"/>
</dbReference>
<evidence type="ECO:0000259" key="8">
    <source>
        <dbReference type="PROSITE" id="PS50126"/>
    </source>
</evidence>
<dbReference type="SUPFAM" id="SSF54814">
    <property type="entry name" value="Prokaryotic type KH domain (KH-domain type II)"/>
    <property type="match status" value="2"/>
</dbReference>
<dbReference type="SUPFAM" id="SSF50249">
    <property type="entry name" value="Nucleic acid-binding proteins"/>
    <property type="match status" value="1"/>
</dbReference>
<evidence type="ECO:0000256" key="7">
    <source>
        <dbReference type="HAMAP-Rule" id="MF_00945"/>
    </source>
</evidence>
<comment type="subunit">
    <text evidence="7">Monomer. Binds directly to the core enzyme of the DNA-dependent RNA polymerase and to nascent RNA.</text>
</comment>
<dbReference type="NCBIfam" id="TIGR01954">
    <property type="entry name" value="nusA_Cterm_rpt"/>
    <property type="match status" value="2"/>
</dbReference>
<dbReference type="PANTHER" id="PTHR22648">
    <property type="entry name" value="TRANSCRIPTION TERMINATION FACTOR NUSA"/>
    <property type="match status" value="1"/>
</dbReference>
<proteinExistence type="inferred from homology"/>
<dbReference type="CDD" id="cd02134">
    <property type="entry name" value="KH-II_NusA_rpt1"/>
    <property type="match status" value="1"/>
</dbReference>
<evidence type="ECO:0000313" key="9">
    <source>
        <dbReference type="EMBL" id="RQH07530.1"/>
    </source>
</evidence>
<dbReference type="SUPFAM" id="SSF47794">
    <property type="entry name" value="Rad51 N-terminal domain-like"/>
    <property type="match status" value="2"/>
</dbReference>
<dbReference type="InterPro" id="IPR015946">
    <property type="entry name" value="KH_dom-like_a/b"/>
</dbReference>
<dbReference type="OrthoDB" id="9807233at2"/>
<dbReference type="Proteomes" id="UP000272778">
    <property type="component" value="Unassembled WGS sequence"/>
</dbReference>
<dbReference type="GO" id="GO:0003700">
    <property type="term" value="F:DNA-binding transcription factor activity"/>
    <property type="evidence" value="ECO:0007669"/>
    <property type="project" value="InterPro"/>
</dbReference>
<reference evidence="9 10" key="1">
    <citation type="submission" date="2018-11" db="EMBL/GenBank/DDBJ databases">
        <title>Paraburkholderia sp. DHOA04, isolated from soil.</title>
        <authorList>
            <person name="Gao Z.-H."/>
            <person name="Qiu L.-H."/>
            <person name="Fu J.-C."/>
        </authorList>
    </citation>
    <scope>NUCLEOTIDE SEQUENCE [LARGE SCALE GENOMIC DNA]</scope>
    <source>
        <strain evidence="9 10">DHOA04</strain>
    </source>
</reference>
<dbReference type="InterPro" id="IPR009019">
    <property type="entry name" value="KH_sf_prok-type"/>
</dbReference>
<dbReference type="InterPro" id="IPR025249">
    <property type="entry name" value="TF_NusA_KH_1st"/>
</dbReference>
<dbReference type="GO" id="GO:0031564">
    <property type="term" value="P:transcription antitermination"/>
    <property type="evidence" value="ECO:0007669"/>
    <property type="project" value="UniProtKB-UniRule"/>
</dbReference>
<keyword evidence="10" id="KW-1185">Reference proteome</keyword>
<keyword evidence="6 7" id="KW-0804">Transcription</keyword>
<evidence type="ECO:0000256" key="1">
    <source>
        <dbReference type="ARBA" id="ARBA00022472"/>
    </source>
</evidence>
<sequence>MSREVLMLVDALAREKNVDKDVVFAALEAALASASKKLFDEDADIRVHIDRESGEHETYRRWRVVPDEAGLQEPDQEILLFEAREQNPDIQIDEFIEQPVPSVEFGRIGAQAAKQVILQKVRDAEREQILNDFLERGESIMTGTVKRMDKGNFIVESGRVEALLRRDQLIPKENLRVGDRVRAWIGKVDRTARGPQIELSRTAPEFLMKLFEMEVPEIEQGLLEIKAAARDPGVRAKIGVVAYDKRIDPIGTCVGIRGSRVQAVRNELGGENVDIVLWSEDPAQFVIGALAPAAVQSIVVDEEKHSMDVVVDEGELAVAIGRSGQNVRLASELTGWQINIMTPDESAQKQNQERTVLRDLFMARLDVDEEVADILIDEGFTSLEEIAYVPLNEMLEIEAFDEDTVHELRNRARDALLTQAIANEEKVESAVLDLKSLDGMDQDLLAKLAQHEIHTRDELAELAVDELTEMTGMEEDAAKALIMKAREHWFQ</sequence>
<dbReference type="InterPro" id="IPR010214">
    <property type="entry name" value="Tscrpt_termin_fac_NusA_C_rpt"/>
</dbReference>
<dbReference type="FunFam" id="3.30.300.20:FF:000002">
    <property type="entry name" value="Transcription termination/antitermination protein NusA"/>
    <property type="match status" value="1"/>
</dbReference>
<dbReference type="InterPro" id="IPR010995">
    <property type="entry name" value="DNA_repair_Rad51/TF_NusA_a-hlx"/>
</dbReference>
<dbReference type="Pfam" id="PF08529">
    <property type="entry name" value="NusA_N"/>
    <property type="match status" value="1"/>
</dbReference>
<dbReference type="Gene3D" id="1.10.150.20">
    <property type="entry name" value="5' to 3' exonuclease, C-terminal subdomain"/>
    <property type="match status" value="2"/>
</dbReference>
<dbReference type="Gene3D" id="2.40.50.140">
    <property type="entry name" value="Nucleic acid-binding proteins"/>
    <property type="match status" value="1"/>
</dbReference>
<dbReference type="CDD" id="cd04455">
    <property type="entry name" value="S1_NusA"/>
    <property type="match status" value="1"/>
</dbReference>
<dbReference type="GO" id="GO:0003723">
    <property type="term" value="F:RNA binding"/>
    <property type="evidence" value="ECO:0007669"/>
    <property type="project" value="UniProtKB-UniRule"/>
</dbReference>
<dbReference type="FunFam" id="3.30.300.20:FF:000005">
    <property type="entry name" value="Transcription termination/antitermination protein NusA"/>
    <property type="match status" value="1"/>
</dbReference>
<evidence type="ECO:0000256" key="5">
    <source>
        <dbReference type="ARBA" id="ARBA00023015"/>
    </source>
</evidence>
<dbReference type="Gene3D" id="3.30.1480.10">
    <property type="entry name" value="NusA, N-terminal domain"/>
    <property type="match status" value="1"/>
</dbReference>
<name>A0A3N6PYQ0_9BURK</name>
<dbReference type="InterPro" id="IPR058582">
    <property type="entry name" value="KH_NusA_2nd"/>
</dbReference>
<dbReference type="FunFam" id="1.10.150.20:FF:000018">
    <property type="entry name" value="Transcription termination/antitermination protein NusA"/>
    <property type="match status" value="1"/>
</dbReference>
<organism evidence="9 10">
    <name type="scientific">Paraburkholderia dinghuensis</name>
    <dbReference type="NCBI Taxonomy" id="2305225"/>
    <lineage>
        <taxon>Bacteria</taxon>
        <taxon>Pseudomonadati</taxon>
        <taxon>Pseudomonadota</taxon>
        <taxon>Betaproteobacteria</taxon>
        <taxon>Burkholderiales</taxon>
        <taxon>Burkholderiaceae</taxon>
        <taxon>Paraburkholderia</taxon>
    </lineage>
</organism>
<dbReference type="Pfam" id="PF00575">
    <property type="entry name" value="S1"/>
    <property type="match status" value="1"/>
</dbReference>
<protein>
    <recommendedName>
        <fullName evidence="7">Transcription termination/antitermination protein NusA</fullName>
    </recommendedName>
</protein>
<accession>A0A3N6PYQ0</accession>
<dbReference type="SUPFAM" id="SSF69705">
    <property type="entry name" value="Transcription factor NusA, N-terminal domain"/>
    <property type="match status" value="1"/>
</dbReference>
<dbReference type="HAMAP" id="MF_00945_B">
    <property type="entry name" value="NusA_B"/>
    <property type="match status" value="1"/>
</dbReference>
<dbReference type="Gene3D" id="3.30.300.20">
    <property type="match status" value="2"/>
</dbReference>
<keyword evidence="5 7" id="KW-0805">Transcription regulation</keyword>
<dbReference type="InterPro" id="IPR036555">
    <property type="entry name" value="NusA_N_sf"/>
</dbReference>
<dbReference type="NCBIfam" id="TIGR01953">
    <property type="entry name" value="NusA"/>
    <property type="match status" value="1"/>
</dbReference>
<keyword evidence="1 7" id="KW-0806">Transcription termination</keyword>
<feature type="domain" description="S1 motif" evidence="8">
    <location>
        <begin position="138"/>
        <end position="202"/>
    </location>
</feature>